<accession>A0A6G6WH58</accession>
<dbReference type="AlphaFoldDB" id="A0A6G6WH58"/>
<organism evidence="1 2">
    <name type="scientific">Nocardioides anomalus</name>
    <dbReference type="NCBI Taxonomy" id="2712223"/>
    <lineage>
        <taxon>Bacteria</taxon>
        <taxon>Bacillati</taxon>
        <taxon>Actinomycetota</taxon>
        <taxon>Actinomycetes</taxon>
        <taxon>Propionibacteriales</taxon>
        <taxon>Nocardioidaceae</taxon>
        <taxon>Nocardioides</taxon>
    </lineage>
</organism>
<keyword evidence="2" id="KW-1185">Reference proteome</keyword>
<sequence length="221" mass="23557">MRLLRRRGEATTATYAAVLDGVHLWLDVDGPVAVRDDAGRTTELGPAPCDLSGLTAASYDVLAGGALVEIGALPGDPLVRTPLSPDGRTQWELAGDGPLRLHRQEVVASATLEGVDLRDVRLHLRVAAPVGAGGHLLLLDTDDRVRATLPDTTLGVDDLPAGYVGVLRLAVGTEQSWVRVRRRANDLADPHRAVLLPELTGPPGVRLRWNPDGLLALRVLE</sequence>
<evidence type="ECO:0000313" key="1">
    <source>
        <dbReference type="EMBL" id="QIG44425.1"/>
    </source>
</evidence>
<dbReference type="Proteomes" id="UP000502996">
    <property type="component" value="Chromosome"/>
</dbReference>
<dbReference type="EMBL" id="CP049257">
    <property type="protein sequence ID" value="QIG44425.1"/>
    <property type="molecule type" value="Genomic_DNA"/>
</dbReference>
<name>A0A6G6WH58_9ACTN</name>
<dbReference type="KEGG" id="nano:G5V58_18035"/>
<dbReference type="RefSeq" id="WP_165235816.1">
    <property type="nucleotide sequence ID" value="NZ_CP049257.1"/>
</dbReference>
<proteinExistence type="predicted"/>
<protein>
    <submittedName>
        <fullName evidence="1">Uncharacterized protein</fullName>
    </submittedName>
</protein>
<gene>
    <name evidence="1" type="ORF">G5V58_18035</name>
</gene>
<evidence type="ECO:0000313" key="2">
    <source>
        <dbReference type="Proteomes" id="UP000502996"/>
    </source>
</evidence>
<reference evidence="1 2" key="1">
    <citation type="submission" date="2020-02" db="EMBL/GenBank/DDBJ databases">
        <title>Full genome sequence of Nocardioides sp. R-3366.</title>
        <authorList>
            <person name="Im W.-T."/>
        </authorList>
    </citation>
    <scope>NUCLEOTIDE SEQUENCE [LARGE SCALE GENOMIC DNA]</scope>
    <source>
        <strain evidence="1 2">R-3366</strain>
    </source>
</reference>